<evidence type="ECO:0000259" key="5">
    <source>
        <dbReference type="PROSITE" id="PS50931"/>
    </source>
</evidence>
<dbReference type="GO" id="GO:0003677">
    <property type="term" value="F:DNA binding"/>
    <property type="evidence" value="ECO:0007669"/>
    <property type="project" value="UniProtKB-KW"/>
</dbReference>
<dbReference type="InterPro" id="IPR000847">
    <property type="entry name" value="LysR_HTH_N"/>
</dbReference>
<evidence type="ECO:0000313" key="7">
    <source>
        <dbReference type="Proteomes" id="UP000445000"/>
    </source>
</evidence>
<dbReference type="FunFam" id="1.10.10.10:FF:000001">
    <property type="entry name" value="LysR family transcriptional regulator"/>
    <property type="match status" value="1"/>
</dbReference>
<dbReference type="PANTHER" id="PTHR30346:SF30">
    <property type="entry name" value="SMALL NEUTRAL PROTEASE REGULATORY PROTEIN"/>
    <property type="match status" value="1"/>
</dbReference>
<dbReference type="CDD" id="cd08451">
    <property type="entry name" value="PBP2_BudR"/>
    <property type="match status" value="1"/>
</dbReference>
<comment type="caution">
    <text evidence="6">The sequence shown here is derived from an EMBL/GenBank/DDBJ whole genome shotgun (WGS) entry which is preliminary data.</text>
</comment>
<dbReference type="InterPro" id="IPR036388">
    <property type="entry name" value="WH-like_DNA-bd_sf"/>
</dbReference>
<name>A0A829YIV9_9GAMM</name>
<dbReference type="GO" id="GO:0032993">
    <property type="term" value="C:protein-DNA complex"/>
    <property type="evidence" value="ECO:0007669"/>
    <property type="project" value="TreeGrafter"/>
</dbReference>
<dbReference type="SUPFAM" id="SSF53850">
    <property type="entry name" value="Periplasmic binding protein-like II"/>
    <property type="match status" value="1"/>
</dbReference>
<keyword evidence="7" id="KW-1185">Reference proteome</keyword>
<evidence type="ECO:0000256" key="2">
    <source>
        <dbReference type="ARBA" id="ARBA00023015"/>
    </source>
</evidence>
<accession>A0A829YIV9</accession>
<dbReference type="EMBL" id="BLJN01000006">
    <property type="protein sequence ID" value="GFE83304.1"/>
    <property type="molecule type" value="Genomic_DNA"/>
</dbReference>
<sequence>MELRHLRYFIAVAEEKHMTRAAERLGIQQPPLSMQIRALEQELDAQLFRRQPRGVELTDAGLAFFDRARAILDQVDRAVATTRRTARGEEGRVVVGFTSSAPFHPFVPRVLRAFREAAPLVSLVLEESGSSELVQGLHNEEIDAAFIRSPVADVVGLTVRPLLEEKMLVALPTGHIFARRSSFSRSVLLPLAELAKETFVLYKRPGGPGLYDTIIAACKSAGFSPRVGQEAPRIISTLNLVAAGIGVSIVPASLQRLQMDGIVYRKLEDMPQLTAPLILACRHGENAAAVQRFLDLVRTSAESI</sequence>
<keyword evidence="3" id="KW-0238">DNA-binding</keyword>
<dbReference type="Pfam" id="PF03466">
    <property type="entry name" value="LysR_substrate"/>
    <property type="match status" value="1"/>
</dbReference>
<dbReference type="Pfam" id="PF00126">
    <property type="entry name" value="HTH_1"/>
    <property type="match status" value="1"/>
</dbReference>
<dbReference type="AlphaFoldDB" id="A0A829YIV9"/>
<evidence type="ECO:0000256" key="4">
    <source>
        <dbReference type="ARBA" id="ARBA00023163"/>
    </source>
</evidence>
<protein>
    <submittedName>
        <fullName evidence="6">LysR family transcriptional regulator</fullName>
    </submittedName>
</protein>
<dbReference type="Gene3D" id="3.40.190.10">
    <property type="entry name" value="Periplasmic binding protein-like II"/>
    <property type="match status" value="2"/>
</dbReference>
<dbReference type="InterPro" id="IPR036390">
    <property type="entry name" value="WH_DNA-bd_sf"/>
</dbReference>
<dbReference type="PROSITE" id="PS50931">
    <property type="entry name" value="HTH_LYSR"/>
    <property type="match status" value="1"/>
</dbReference>
<dbReference type="Proteomes" id="UP000445000">
    <property type="component" value="Unassembled WGS sequence"/>
</dbReference>
<gene>
    <name evidence="6" type="ORF">GCM10011487_53040</name>
</gene>
<dbReference type="PRINTS" id="PR00039">
    <property type="entry name" value="HTHLYSR"/>
</dbReference>
<dbReference type="RefSeq" id="WP_161814939.1">
    <property type="nucleotide sequence ID" value="NZ_BLJN01000006.1"/>
</dbReference>
<evidence type="ECO:0000256" key="3">
    <source>
        <dbReference type="ARBA" id="ARBA00023125"/>
    </source>
</evidence>
<comment type="similarity">
    <text evidence="1">Belongs to the LysR transcriptional regulatory family.</text>
</comment>
<dbReference type="SUPFAM" id="SSF46785">
    <property type="entry name" value="Winged helix' DNA-binding domain"/>
    <property type="match status" value="1"/>
</dbReference>
<dbReference type="GO" id="GO:0003700">
    <property type="term" value="F:DNA-binding transcription factor activity"/>
    <property type="evidence" value="ECO:0007669"/>
    <property type="project" value="InterPro"/>
</dbReference>
<evidence type="ECO:0000256" key="1">
    <source>
        <dbReference type="ARBA" id="ARBA00009437"/>
    </source>
</evidence>
<feature type="domain" description="HTH lysR-type" evidence="5">
    <location>
        <begin position="1"/>
        <end position="58"/>
    </location>
</feature>
<proteinExistence type="inferred from homology"/>
<keyword evidence="4" id="KW-0804">Transcription</keyword>
<dbReference type="InterPro" id="IPR037410">
    <property type="entry name" value="BudR_PBP2"/>
</dbReference>
<dbReference type="PANTHER" id="PTHR30346">
    <property type="entry name" value="TRANSCRIPTIONAL DUAL REGULATOR HCAR-RELATED"/>
    <property type="match status" value="1"/>
</dbReference>
<reference evidence="7" key="1">
    <citation type="submission" date="2020-01" db="EMBL/GenBank/DDBJ databases">
        <title>'Steroidobacter agaridevorans' sp. nov., agar-degrading bacteria isolated from rhizosphere soils.</title>
        <authorList>
            <person name="Ikenaga M."/>
            <person name="Kataoka M."/>
            <person name="Murouchi A."/>
            <person name="Katsuragi S."/>
            <person name="Sakai M."/>
        </authorList>
    </citation>
    <scope>NUCLEOTIDE SEQUENCE [LARGE SCALE GENOMIC DNA]</scope>
    <source>
        <strain evidence="7">YU21-B</strain>
    </source>
</reference>
<organism evidence="6 7">
    <name type="scientific">Steroidobacter agaridevorans</name>
    <dbReference type="NCBI Taxonomy" id="2695856"/>
    <lineage>
        <taxon>Bacteria</taxon>
        <taxon>Pseudomonadati</taxon>
        <taxon>Pseudomonadota</taxon>
        <taxon>Gammaproteobacteria</taxon>
        <taxon>Steroidobacterales</taxon>
        <taxon>Steroidobacteraceae</taxon>
        <taxon>Steroidobacter</taxon>
    </lineage>
</organism>
<evidence type="ECO:0000313" key="6">
    <source>
        <dbReference type="EMBL" id="GFE83304.1"/>
    </source>
</evidence>
<keyword evidence="2" id="KW-0805">Transcription regulation</keyword>
<dbReference type="Gene3D" id="1.10.10.10">
    <property type="entry name" value="Winged helix-like DNA-binding domain superfamily/Winged helix DNA-binding domain"/>
    <property type="match status" value="1"/>
</dbReference>
<dbReference type="InterPro" id="IPR005119">
    <property type="entry name" value="LysR_subst-bd"/>
</dbReference>